<evidence type="ECO:0000256" key="3">
    <source>
        <dbReference type="ARBA" id="ARBA00023033"/>
    </source>
</evidence>
<dbReference type="GeneID" id="62148671"/>
<keyword evidence="2" id="KW-0560">Oxidoreductase</keyword>
<proteinExistence type="inferred from homology"/>
<dbReference type="PANTHER" id="PTHR13789">
    <property type="entry name" value="MONOOXYGENASE"/>
    <property type="match status" value="1"/>
</dbReference>
<evidence type="ECO:0008006" key="6">
    <source>
        <dbReference type="Google" id="ProtNLM"/>
    </source>
</evidence>
<evidence type="ECO:0000256" key="2">
    <source>
        <dbReference type="ARBA" id="ARBA00023002"/>
    </source>
</evidence>
<dbReference type="RefSeq" id="XP_038733951.1">
    <property type="nucleotide sequence ID" value="XM_038875594.1"/>
</dbReference>
<dbReference type="Proteomes" id="UP000710849">
    <property type="component" value="Unassembled WGS sequence"/>
</dbReference>
<keyword evidence="3" id="KW-0503">Monooxygenase</keyword>
<reference evidence="4 5" key="1">
    <citation type="journal article" date="2020" name="Genome Biol. Evol.">
        <title>Comparative genomics of Sclerotiniaceae.</title>
        <authorList>
            <person name="Valero Jimenez C.A."/>
            <person name="Steentjes M."/>
            <person name="Scholten O.E."/>
            <person name="Van Kan J.A.L."/>
        </authorList>
    </citation>
    <scope>NUCLEOTIDE SEQUENCE [LARGE SCALE GENOMIC DNA]</scope>
    <source>
        <strain evidence="4 5">MUCL 94</strain>
    </source>
</reference>
<organism evidence="4 5">
    <name type="scientific">Botrytis byssoidea</name>
    <dbReference type="NCBI Taxonomy" id="139641"/>
    <lineage>
        <taxon>Eukaryota</taxon>
        <taxon>Fungi</taxon>
        <taxon>Dikarya</taxon>
        <taxon>Ascomycota</taxon>
        <taxon>Pezizomycotina</taxon>
        <taxon>Leotiomycetes</taxon>
        <taxon>Helotiales</taxon>
        <taxon>Sclerotiniaceae</taxon>
        <taxon>Botrytis</taxon>
    </lineage>
</organism>
<name>A0A9P5ILS8_9HELO</name>
<gene>
    <name evidence="4" type="ORF">EAE97_005082</name>
</gene>
<dbReference type="Gene3D" id="3.50.50.60">
    <property type="entry name" value="FAD/NAD(P)-binding domain"/>
    <property type="match status" value="1"/>
</dbReference>
<evidence type="ECO:0000256" key="1">
    <source>
        <dbReference type="ARBA" id="ARBA00007992"/>
    </source>
</evidence>
<dbReference type="EMBL" id="RCSW01000008">
    <property type="protein sequence ID" value="KAF7946044.1"/>
    <property type="molecule type" value="Genomic_DNA"/>
</dbReference>
<protein>
    <recommendedName>
        <fullName evidence="6">FAD-binding domain-containing protein</fullName>
    </recommendedName>
</protein>
<dbReference type="PANTHER" id="PTHR13789:SF147">
    <property type="entry name" value="PUTATIVE (AFU_ORTHOLOGUE AFUA_2G01950)-RELATED"/>
    <property type="match status" value="1"/>
</dbReference>
<comment type="similarity">
    <text evidence="1">Belongs to the paxM FAD-dependent monooxygenase family.</text>
</comment>
<dbReference type="InterPro" id="IPR036188">
    <property type="entry name" value="FAD/NAD-bd_sf"/>
</dbReference>
<dbReference type="InterPro" id="IPR050493">
    <property type="entry name" value="FAD-dep_Monooxygenase_BioMet"/>
</dbReference>
<dbReference type="AlphaFoldDB" id="A0A9P5ILS8"/>
<evidence type="ECO:0000313" key="4">
    <source>
        <dbReference type="EMBL" id="KAF7946044.1"/>
    </source>
</evidence>
<accession>A0A9P5ILS8</accession>
<sequence>MEIASACSLTDVGDACHSTLPQLAQGCADAVVALCLGLLEDGSREGVNRALRVYERIRKERAEKAAPSARSRHLGEGKLKEERDGLFRDLREGRGKRVPDKWADREVRKMVYGVDCVGIARKRFAEFWGEVEEDE</sequence>
<keyword evidence="5" id="KW-1185">Reference proteome</keyword>
<dbReference type="GO" id="GO:0004497">
    <property type="term" value="F:monooxygenase activity"/>
    <property type="evidence" value="ECO:0007669"/>
    <property type="project" value="UniProtKB-KW"/>
</dbReference>
<comment type="caution">
    <text evidence="4">The sequence shown here is derived from an EMBL/GenBank/DDBJ whole genome shotgun (WGS) entry which is preliminary data.</text>
</comment>
<evidence type="ECO:0000313" key="5">
    <source>
        <dbReference type="Proteomes" id="UP000710849"/>
    </source>
</evidence>